<evidence type="ECO:0000259" key="6">
    <source>
        <dbReference type="Pfam" id="PF08212"/>
    </source>
</evidence>
<keyword evidence="8" id="KW-1185">Reference proteome</keyword>
<comment type="caution">
    <text evidence="7">The sequence shown here is derived from an EMBL/GenBank/DDBJ whole genome shotgun (WGS) entry which is preliminary data.</text>
</comment>
<dbReference type="PRINTS" id="PR01219">
    <property type="entry name" value="APOLIPOPROTD"/>
</dbReference>
<dbReference type="GO" id="GO:0005737">
    <property type="term" value="C:cytoplasm"/>
    <property type="evidence" value="ECO:0007669"/>
    <property type="project" value="TreeGrafter"/>
</dbReference>
<evidence type="ECO:0000256" key="3">
    <source>
        <dbReference type="ARBA" id="ARBA00023121"/>
    </source>
</evidence>
<dbReference type="PANTHER" id="PTHR10612:SF34">
    <property type="entry name" value="APOLIPOPROTEIN D"/>
    <property type="match status" value="1"/>
</dbReference>
<dbReference type="Proteomes" id="UP000271974">
    <property type="component" value="Unassembled WGS sequence"/>
</dbReference>
<dbReference type="SUPFAM" id="SSF50814">
    <property type="entry name" value="Lipocalins"/>
    <property type="match status" value="2"/>
</dbReference>
<comment type="similarity">
    <text evidence="1 5">Belongs to the calycin superfamily. Lipocalin family.</text>
</comment>
<keyword evidence="3" id="KW-0446">Lipid-binding</keyword>
<dbReference type="InterPro" id="IPR000566">
    <property type="entry name" value="Lipocln_cytosolic_FA-bd_dom"/>
</dbReference>
<dbReference type="InterPro" id="IPR022271">
    <property type="entry name" value="Lipocalin_ApoD"/>
</dbReference>
<keyword evidence="5" id="KW-0732">Signal</keyword>
<proteinExistence type="inferred from homology"/>
<dbReference type="InterPro" id="IPR002969">
    <property type="entry name" value="ApolipopD"/>
</dbReference>
<feature type="signal peptide" evidence="5">
    <location>
        <begin position="1"/>
        <end position="22"/>
    </location>
</feature>
<accession>A0A3S1BI58</accession>
<reference evidence="7 8" key="1">
    <citation type="submission" date="2019-01" db="EMBL/GenBank/DDBJ databases">
        <title>A draft genome assembly of the solar-powered sea slug Elysia chlorotica.</title>
        <authorList>
            <person name="Cai H."/>
            <person name="Li Q."/>
            <person name="Fang X."/>
            <person name="Li J."/>
            <person name="Curtis N.E."/>
            <person name="Altenburger A."/>
            <person name="Shibata T."/>
            <person name="Feng M."/>
            <person name="Maeda T."/>
            <person name="Schwartz J.A."/>
            <person name="Shigenobu S."/>
            <person name="Lundholm N."/>
            <person name="Nishiyama T."/>
            <person name="Yang H."/>
            <person name="Hasebe M."/>
            <person name="Li S."/>
            <person name="Pierce S.K."/>
            <person name="Wang J."/>
        </authorList>
    </citation>
    <scope>NUCLEOTIDE SEQUENCE [LARGE SCALE GENOMIC DNA]</scope>
    <source>
        <strain evidence="7">EC2010</strain>
        <tissue evidence="7">Whole organism of an adult</tissue>
    </source>
</reference>
<evidence type="ECO:0000256" key="4">
    <source>
        <dbReference type="ARBA" id="ARBA00023283"/>
    </source>
</evidence>
<dbReference type="GO" id="GO:0008289">
    <property type="term" value="F:lipid binding"/>
    <property type="evidence" value="ECO:0007669"/>
    <property type="project" value="UniProtKB-KW"/>
</dbReference>
<protein>
    <recommendedName>
        <fullName evidence="2">Apolipoprotein D</fullName>
    </recommendedName>
</protein>
<evidence type="ECO:0000313" key="7">
    <source>
        <dbReference type="EMBL" id="RUS81281.1"/>
    </source>
</evidence>
<evidence type="ECO:0000256" key="1">
    <source>
        <dbReference type="ARBA" id="ARBA00006889"/>
    </source>
</evidence>
<evidence type="ECO:0000313" key="8">
    <source>
        <dbReference type="Proteomes" id="UP000271974"/>
    </source>
</evidence>
<dbReference type="PIRSF" id="PIRSF036893">
    <property type="entry name" value="Lipocalin_ApoD"/>
    <property type="match status" value="1"/>
</dbReference>
<dbReference type="GO" id="GO:0006869">
    <property type="term" value="P:lipid transport"/>
    <property type="evidence" value="ECO:0007669"/>
    <property type="project" value="InterPro"/>
</dbReference>
<dbReference type="GO" id="GO:0006629">
    <property type="term" value="P:lipid metabolic process"/>
    <property type="evidence" value="ECO:0007669"/>
    <property type="project" value="TreeGrafter"/>
</dbReference>
<dbReference type="PANTHER" id="PTHR10612">
    <property type="entry name" value="APOLIPOPROTEIN D"/>
    <property type="match status" value="1"/>
</dbReference>
<evidence type="ECO:0000256" key="2">
    <source>
        <dbReference type="ARBA" id="ARBA00019890"/>
    </source>
</evidence>
<dbReference type="GO" id="GO:0042246">
    <property type="term" value="P:tissue regeneration"/>
    <property type="evidence" value="ECO:0007669"/>
    <property type="project" value="InterPro"/>
</dbReference>
<dbReference type="EMBL" id="RQTK01000346">
    <property type="protein sequence ID" value="RUS81281.1"/>
    <property type="molecule type" value="Genomic_DNA"/>
</dbReference>
<dbReference type="OrthoDB" id="565904at2759"/>
<dbReference type="InterPro" id="IPR012674">
    <property type="entry name" value="Calycin"/>
</dbReference>
<dbReference type="AlphaFoldDB" id="A0A3S1BI58"/>
<evidence type="ECO:0000256" key="5">
    <source>
        <dbReference type="PIRNR" id="PIRNR036893"/>
    </source>
</evidence>
<dbReference type="GO" id="GO:0000302">
    <property type="term" value="P:response to reactive oxygen species"/>
    <property type="evidence" value="ECO:0007669"/>
    <property type="project" value="TreeGrafter"/>
</dbReference>
<feature type="chain" id="PRO_5018384187" description="Apolipoprotein D" evidence="5">
    <location>
        <begin position="23"/>
        <end position="227"/>
    </location>
</feature>
<keyword evidence="4" id="KW-0873">Pyrrolidone carboxylic acid</keyword>
<dbReference type="GO" id="GO:0007420">
    <property type="term" value="P:brain development"/>
    <property type="evidence" value="ECO:0007669"/>
    <property type="project" value="InterPro"/>
</dbReference>
<feature type="domain" description="Lipocalin/cytosolic fatty-acid binding" evidence="6">
    <location>
        <begin position="85"/>
        <end position="220"/>
    </location>
</feature>
<name>A0A3S1BI58_ELYCH</name>
<gene>
    <name evidence="7" type="ORF">EGW08_010955</name>
</gene>
<sequence>MAIVKSLLSLACALLYLQVSDAQIVIKPGDCPTVVGQSTLETSRYLGTWYEYQRFPAVFELGLECTTAQYGLAANGTINVTNAVFELGLECTTAQYGLAANGTISVTNKGQLRITVFNTKYVVKNSVANGKATVPDPSKPAELSVSFGGFAPPGGKANYIIQETDYENYSVIFSCTQLPGFNVQNAWILTRERGVAPSNLADLESRLSNAGVDLNSFFVVDQSECTA</sequence>
<organism evidence="7 8">
    <name type="scientific">Elysia chlorotica</name>
    <name type="common">Eastern emerald elysia</name>
    <name type="synonym">Sea slug</name>
    <dbReference type="NCBI Taxonomy" id="188477"/>
    <lineage>
        <taxon>Eukaryota</taxon>
        <taxon>Metazoa</taxon>
        <taxon>Spiralia</taxon>
        <taxon>Lophotrochozoa</taxon>
        <taxon>Mollusca</taxon>
        <taxon>Gastropoda</taxon>
        <taxon>Heterobranchia</taxon>
        <taxon>Euthyneura</taxon>
        <taxon>Panpulmonata</taxon>
        <taxon>Sacoglossa</taxon>
        <taxon>Placobranchoidea</taxon>
        <taxon>Plakobranchidae</taxon>
        <taxon>Elysia</taxon>
    </lineage>
</organism>
<dbReference type="Gene3D" id="2.40.128.20">
    <property type="match status" value="2"/>
</dbReference>
<dbReference type="Pfam" id="PF08212">
    <property type="entry name" value="Lipocalin_2"/>
    <property type="match status" value="1"/>
</dbReference>